<dbReference type="RefSeq" id="WP_058274240.1">
    <property type="nucleotide sequence ID" value="NZ_CYPS01000043.1"/>
</dbReference>
<dbReference type="GO" id="GO:0042602">
    <property type="term" value="F:riboflavin reductase (NADPH) activity"/>
    <property type="evidence" value="ECO:0007669"/>
    <property type="project" value="TreeGrafter"/>
</dbReference>
<dbReference type="Gene3D" id="2.30.110.10">
    <property type="entry name" value="Electron Transport, Fmn-binding Protein, Chain A"/>
    <property type="match status" value="1"/>
</dbReference>
<dbReference type="Proteomes" id="UP000050786">
    <property type="component" value="Unassembled WGS sequence"/>
</dbReference>
<keyword evidence="4" id="KW-0503">Monooxygenase</keyword>
<keyword evidence="5" id="KW-1185">Reference proteome</keyword>
<dbReference type="Pfam" id="PF01613">
    <property type="entry name" value="Flavin_Reduct"/>
    <property type="match status" value="1"/>
</dbReference>
<dbReference type="GO" id="GO:0010181">
    <property type="term" value="F:FMN binding"/>
    <property type="evidence" value="ECO:0007669"/>
    <property type="project" value="InterPro"/>
</dbReference>
<comment type="similarity">
    <text evidence="1">Belongs to the non-flavoprotein flavin reductase family.</text>
</comment>
<evidence type="ECO:0000256" key="1">
    <source>
        <dbReference type="ARBA" id="ARBA00008898"/>
    </source>
</evidence>
<name>A0A0P1E531_9RHOB</name>
<evidence type="ECO:0000259" key="3">
    <source>
        <dbReference type="SMART" id="SM00903"/>
    </source>
</evidence>
<evidence type="ECO:0000256" key="2">
    <source>
        <dbReference type="ARBA" id="ARBA00023002"/>
    </source>
</evidence>
<evidence type="ECO:0000313" key="5">
    <source>
        <dbReference type="Proteomes" id="UP000050786"/>
    </source>
</evidence>
<dbReference type="EMBL" id="CYPS01000043">
    <property type="protein sequence ID" value="CUH43811.1"/>
    <property type="molecule type" value="Genomic_DNA"/>
</dbReference>
<feature type="domain" description="Flavin reductase like" evidence="3">
    <location>
        <begin position="20"/>
        <end position="161"/>
    </location>
</feature>
<dbReference type="EC" id="1.5.1.36" evidence="4"/>
<dbReference type="InterPro" id="IPR012349">
    <property type="entry name" value="Split_barrel_FMN-bd"/>
</dbReference>
<organism evidence="4 5">
    <name type="scientific">Ruegeria atlantica</name>
    <dbReference type="NCBI Taxonomy" id="81569"/>
    <lineage>
        <taxon>Bacteria</taxon>
        <taxon>Pseudomonadati</taxon>
        <taxon>Pseudomonadota</taxon>
        <taxon>Alphaproteobacteria</taxon>
        <taxon>Rhodobacterales</taxon>
        <taxon>Roseobacteraceae</taxon>
        <taxon>Ruegeria</taxon>
    </lineage>
</organism>
<reference evidence="5" key="1">
    <citation type="submission" date="2015-09" db="EMBL/GenBank/DDBJ databases">
        <authorList>
            <person name="Rodrigo-Torres L."/>
            <person name="Arahal D.R."/>
        </authorList>
    </citation>
    <scope>NUCLEOTIDE SEQUENCE [LARGE SCALE GENOMIC DNA]</scope>
    <source>
        <strain evidence="5">CECT 4293</strain>
    </source>
</reference>
<dbReference type="InterPro" id="IPR002563">
    <property type="entry name" value="Flavin_Rdtase-like_dom"/>
</dbReference>
<dbReference type="PANTHER" id="PTHR30466:SF11">
    <property type="entry name" value="FLAVIN-DEPENDENT MONOOXYGENASE, REDUCTASE SUBUNIT HSAB"/>
    <property type="match status" value="1"/>
</dbReference>
<accession>A0A0P1E531</accession>
<dbReference type="PANTHER" id="PTHR30466">
    <property type="entry name" value="FLAVIN REDUCTASE"/>
    <property type="match status" value="1"/>
</dbReference>
<keyword evidence="2 4" id="KW-0560">Oxidoreductase</keyword>
<dbReference type="AlphaFoldDB" id="A0A0P1E531"/>
<dbReference type="InterPro" id="IPR050268">
    <property type="entry name" value="NADH-dep_flavin_reductase"/>
</dbReference>
<sequence>MTEKQFTPTPDQSTAFREALGCFGTGVTVITTNTDQGPRAITVNSFASVSLDPPLVLWCLAKDSNRFDDFNTSQHYSIHVMGQDQQEQALRFARDGKDFSHAEWAHDPARRPQLSGCLARFDCQVHAQHDAGDHLIIVGEVQKVMYRTGKGLIFKRGQFGGFADLI</sequence>
<dbReference type="GO" id="GO:0036382">
    <property type="term" value="F:flavin reductase (NADH) activity"/>
    <property type="evidence" value="ECO:0007669"/>
    <property type="project" value="UniProtKB-EC"/>
</dbReference>
<dbReference type="SMART" id="SM00903">
    <property type="entry name" value="Flavin_Reduct"/>
    <property type="match status" value="1"/>
</dbReference>
<proteinExistence type="inferred from homology"/>
<protein>
    <submittedName>
        <fullName evidence="4">Flavin-dependent monooxygenase, reductase subunit HsaB</fullName>
        <ecNumber evidence="4">1.5.1.36</ecNumber>
    </submittedName>
</protein>
<dbReference type="SUPFAM" id="SSF50475">
    <property type="entry name" value="FMN-binding split barrel"/>
    <property type="match status" value="1"/>
</dbReference>
<evidence type="ECO:0000313" key="4">
    <source>
        <dbReference type="EMBL" id="CUH43811.1"/>
    </source>
</evidence>
<dbReference type="GO" id="GO:0004497">
    <property type="term" value="F:monooxygenase activity"/>
    <property type="evidence" value="ECO:0007669"/>
    <property type="project" value="UniProtKB-KW"/>
</dbReference>
<gene>
    <name evidence="4" type="primary">hsaB</name>
    <name evidence="4" type="ORF">RUM4293_02707</name>
</gene>